<protein>
    <recommendedName>
        <fullName evidence="3">ROK family protein</fullName>
    </recommendedName>
</protein>
<evidence type="ECO:0000313" key="1">
    <source>
        <dbReference type="EMBL" id="MVQ39266.1"/>
    </source>
</evidence>
<keyword evidence="2" id="KW-1185">Reference proteome</keyword>
<dbReference type="EMBL" id="WSEM01000034">
    <property type="protein sequence ID" value="MVQ39266.1"/>
    <property type="molecule type" value="Genomic_DNA"/>
</dbReference>
<dbReference type="InterPro" id="IPR043129">
    <property type="entry name" value="ATPase_NBD"/>
</dbReference>
<name>A0ABW9UID4_9BACL</name>
<reference evidence="1 2" key="1">
    <citation type="submission" date="2019-12" db="EMBL/GenBank/DDBJ databases">
        <authorList>
            <person name="Huq M.A."/>
        </authorList>
    </citation>
    <scope>NUCLEOTIDE SEQUENCE [LARGE SCALE GENOMIC DNA]</scope>
    <source>
        <strain evidence="1 2">MAH-34</strain>
    </source>
</reference>
<gene>
    <name evidence="1" type="ORF">GON05_32205</name>
</gene>
<dbReference type="SUPFAM" id="SSF53067">
    <property type="entry name" value="Actin-like ATPase domain"/>
    <property type="match status" value="1"/>
</dbReference>
<dbReference type="RefSeq" id="WP_157325223.1">
    <property type="nucleotide sequence ID" value="NZ_WSEM01000034.1"/>
</dbReference>
<evidence type="ECO:0008006" key="3">
    <source>
        <dbReference type="Google" id="ProtNLM"/>
    </source>
</evidence>
<evidence type="ECO:0000313" key="2">
    <source>
        <dbReference type="Proteomes" id="UP000467637"/>
    </source>
</evidence>
<sequence>MSAGWYDAQSAYAIGVDIGGTKINAGIVSRSGEVLHSLSLSTLVG</sequence>
<organism evidence="1 2">
    <name type="scientific">Paenibacillus anseongense</name>
    <dbReference type="NCBI Taxonomy" id="2682845"/>
    <lineage>
        <taxon>Bacteria</taxon>
        <taxon>Bacillati</taxon>
        <taxon>Bacillota</taxon>
        <taxon>Bacilli</taxon>
        <taxon>Bacillales</taxon>
        <taxon>Paenibacillaceae</taxon>
        <taxon>Paenibacillus</taxon>
    </lineage>
</organism>
<dbReference type="Proteomes" id="UP000467637">
    <property type="component" value="Unassembled WGS sequence"/>
</dbReference>
<proteinExistence type="predicted"/>
<comment type="caution">
    <text evidence="1">The sequence shown here is derived from an EMBL/GenBank/DDBJ whole genome shotgun (WGS) entry which is preliminary data.</text>
</comment>
<accession>A0ABW9UID4</accession>
<dbReference type="Gene3D" id="3.30.420.40">
    <property type="match status" value="1"/>
</dbReference>